<dbReference type="Proteomes" id="UP001597216">
    <property type="component" value="Unassembled WGS sequence"/>
</dbReference>
<reference evidence="3" key="1">
    <citation type="journal article" date="2019" name="Int. J. Syst. Evol. Microbiol.">
        <title>The Global Catalogue of Microorganisms (GCM) 10K type strain sequencing project: providing services to taxonomists for standard genome sequencing and annotation.</title>
        <authorList>
            <consortium name="The Broad Institute Genomics Platform"/>
            <consortium name="The Broad Institute Genome Sequencing Center for Infectious Disease"/>
            <person name="Wu L."/>
            <person name="Ma J."/>
        </authorList>
    </citation>
    <scope>NUCLEOTIDE SEQUENCE [LARGE SCALE GENOMIC DNA]</scope>
    <source>
        <strain evidence="3">CCUG 55074</strain>
    </source>
</reference>
<dbReference type="EMBL" id="JBHTLQ010000011">
    <property type="protein sequence ID" value="MFD1190298.1"/>
    <property type="molecule type" value="Genomic_DNA"/>
</dbReference>
<comment type="caution">
    <text evidence="2">The sequence shown here is derived from an EMBL/GenBank/DDBJ whole genome shotgun (WGS) entry which is preliminary data.</text>
</comment>
<protein>
    <recommendedName>
        <fullName evidence="4">Lipoprotein</fullName>
    </recommendedName>
</protein>
<evidence type="ECO:0008006" key="4">
    <source>
        <dbReference type="Google" id="ProtNLM"/>
    </source>
</evidence>
<evidence type="ECO:0000256" key="1">
    <source>
        <dbReference type="SAM" id="SignalP"/>
    </source>
</evidence>
<feature type="signal peptide" evidence="1">
    <location>
        <begin position="1"/>
        <end position="20"/>
    </location>
</feature>
<keyword evidence="1" id="KW-0732">Signal</keyword>
<feature type="chain" id="PRO_5046361442" description="Lipoprotein" evidence="1">
    <location>
        <begin position="21"/>
        <end position="154"/>
    </location>
</feature>
<evidence type="ECO:0000313" key="2">
    <source>
        <dbReference type="EMBL" id="MFD1190298.1"/>
    </source>
</evidence>
<gene>
    <name evidence="2" type="ORF">ACFQ27_06870</name>
</gene>
<evidence type="ECO:0000313" key="3">
    <source>
        <dbReference type="Proteomes" id="UP001597216"/>
    </source>
</evidence>
<organism evidence="2 3">
    <name type="scientific">Phenylobacterium conjunctum</name>
    <dbReference type="NCBI Taxonomy" id="1298959"/>
    <lineage>
        <taxon>Bacteria</taxon>
        <taxon>Pseudomonadati</taxon>
        <taxon>Pseudomonadota</taxon>
        <taxon>Alphaproteobacteria</taxon>
        <taxon>Caulobacterales</taxon>
        <taxon>Caulobacteraceae</taxon>
        <taxon>Phenylobacterium</taxon>
    </lineage>
</organism>
<dbReference type="RefSeq" id="WP_377353078.1">
    <property type="nucleotide sequence ID" value="NZ_JBHTLQ010000011.1"/>
</dbReference>
<keyword evidence="3" id="KW-1185">Reference proteome</keyword>
<proteinExistence type="predicted"/>
<dbReference type="PROSITE" id="PS51257">
    <property type="entry name" value="PROKAR_LIPOPROTEIN"/>
    <property type="match status" value="1"/>
</dbReference>
<name>A0ABW3T030_9CAUL</name>
<accession>A0ABW3T030</accession>
<sequence>MRPAAALVLVTLGLVPLSLAACAPQAGKAINKDQLDDAVGAAIGDPNTCVVLASRSGKTVVYEFGNYLTCTHPWPDCAGGKRTARDFLNQTIGKAEATRESCASLEDGSRGVAWSAGPTPDPDLAYAAAMEGPNVPPGVVIADKLKAAFEKAGL</sequence>